<evidence type="ECO:0000313" key="10">
    <source>
        <dbReference type="Proteomes" id="UP001054902"/>
    </source>
</evidence>
<evidence type="ECO:0000256" key="2">
    <source>
        <dbReference type="ARBA" id="ARBA00022517"/>
    </source>
</evidence>
<name>A0AAD3D855_9STRA</name>
<evidence type="ECO:0000256" key="3">
    <source>
        <dbReference type="ARBA" id="ARBA00022552"/>
    </source>
</evidence>
<keyword evidence="3" id="KW-0698">rRNA processing</keyword>
<evidence type="ECO:0000256" key="7">
    <source>
        <dbReference type="SAM" id="MobiDB-lite"/>
    </source>
</evidence>
<feature type="compositionally biased region" description="Basic and acidic residues" evidence="7">
    <location>
        <begin position="184"/>
        <end position="213"/>
    </location>
</feature>
<feature type="compositionally biased region" description="Basic and acidic residues" evidence="7">
    <location>
        <begin position="232"/>
        <end position="241"/>
    </location>
</feature>
<keyword evidence="10" id="KW-1185">Reference proteome</keyword>
<evidence type="ECO:0000256" key="1">
    <source>
        <dbReference type="ARBA" id="ARBA00004604"/>
    </source>
</evidence>
<dbReference type="PANTHER" id="PTHR12416">
    <property type="entry name" value="RRNA-PROCESSING PROTEIN UTP23 HOMOLOG"/>
    <property type="match status" value="1"/>
</dbReference>
<protein>
    <recommendedName>
        <fullName evidence="8">UTP23 sensor motif region domain-containing protein</fullName>
    </recommendedName>
</protein>
<dbReference type="Pfam" id="PF24779">
    <property type="entry name" value="UTP23_sensor"/>
    <property type="match status" value="1"/>
</dbReference>
<evidence type="ECO:0000256" key="4">
    <source>
        <dbReference type="ARBA" id="ARBA00023242"/>
    </source>
</evidence>
<dbReference type="EMBL" id="BLLK01000069">
    <property type="protein sequence ID" value="GFH59682.1"/>
    <property type="molecule type" value="Genomic_DNA"/>
</dbReference>
<evidence type="ECO:0000313" key="9">
    <source>
        <dbReference type="EMBL" id="GFH59682.1"/>
    </source>
</evidence>
<comment type="similarity">
    <text evidence="6">Belongs to the UTP23/FCF1 family. UTP23 subfamily.</text>
</comment>
<keyword evidence="2" id="KW-0690">Ribosome biogenesis</keyword>
<dbReference type="InterPro" id="IPR006984">
    <property type="entry name" value="Fcf1/UTP23"/>
</dbReference>
<sequence>MRHGRAKAARKTLKFYALNGNIKAPYKIIFDGNFLAAIIKQKVPIFDRLNKLLQHAQFTAYTTRTALDELALIPGEMFEQARQFGLDECEIIEHRDVPNAQPGKESNPKMDIKNLTRGGNKEGWFICTQDEDLSDAIRQFPNVPQMRLTRGVLILEAPSSASRRKANEEESGKQSTGGGTMTNQEKELVERIKAQEEKKRKRQQEEEYHEIAQQRRKKKAKGPNPLSCKKKKESDTNSDGKKRNRRKKKSSAAADE</sequence>
<reference evidence="9 10" key="1">
    <citation type="journal article" date="2021" name="Sci. Rep.">
        <title>The genome of the diatom Chaetoceros tenuissimus carries an ancient integrated fragment of an extant virus.</title>
        <authorList>
            <person name="Hongo Y."/>
            <person name="Kimura K."/>
            <person name="Takaki Y."/>
            <person name="Yoshida Y."/>
            <person name="Baba S."/>
            <person name="Kobayashi G."/>
            <person name="Nagasaki K."/>
            <person name="Hano T."/>
            <person name="Tomaru Y."/>
        </authorList>
    </citation>
    <scope>NUCLEOTIDE SEQUENCE [LARGE SCALE GENOMIC DNA]</scope>
    <source>
        <strain evidence="9 10">NIES-3715</strain>
    </source>
</reference>
<proteinExistence type="inferred from homology"/>
<comment type="subcellular location">
    <subcellularLocation>
        <location evidence="1">Nucleus</location>
        <location evidence="1">Nucleolus</location>
    </subcellularLocation>
</comment>
<feature type="region of interest" description="Disordered" evidence="7">
    <location>
        <begin position="159"/>
        <end position="256"/>
    </location>
</feature>
<accession>A0AAD3D855</accession>
<comment type="function">
    <text evidence="5">Involved in rRNA-processing and ribosome biogenesis.</text>
</comment>
<dbReference type="Proteomes" id="UP001054902">
    <property type="component" value="Unassembled WGS sequence"/>
</dbReference>
<dbReference type="SUPFAM" id="SSF88723">
    <property type="entry name" value="PIN domain-like"/>
    <property type="match status" value="1"/>
</dbReference>
<dbReference type="GO" id="GO:0006364">
    <property type="term" value="P:rRNA processing"/>
    <property type="evidence" value="ECO:0007669"/>
    <property type="project" value="UniProtKB-KW"/>
</dbReference>
<keyword evidence="4" id="KW-0539">Nucleus</keyword>
<evidence type="ECO:0000259" key="8">
    <source>
        <dbReference type="Pfam" id="PF24779"/>
    </source>
</evidence>
<dbReference type="InterPro" id="IPR029060">
    <property type="entry name" value="PIN-like_dom_sf"/>
</dbReference>
<organism evidence="9 10">
    <name type="scientific">Chaetoceros tenuissimus</name>
    <dbReference type="NCBI Taxonomy" id="426638"/>
    <lineage>
        <taxon>Eukaryota</taxon>
        <taxon>Sar</taxon>
        <taxon>Stramenopiles</taxon>
        <taxon>Ochrophyta</taxon>
        <taxon>Bacillariophyta</taxon>
        <taxon>Coscinodiscophyceae</taxon>
        <taxon>Chaetocerotophycidae</taxon>
        <taxon>Chaetocerotales</taxon>
        <taxon>Chaetocerotaceae</taxon>
        <taxon>Chaetoceros</taxon>
    </lineage>
</organism>
<feature type="domain" description="UTP23 sensor motif region" evidence="8">
    <location>
        <begin position="215"/>
        <end position="232"/>
    </location>
</feature>
<dbReference type="Gene3D" id="3.40.50.1010">
    <property type="entry name" value="5'-nuclease"/>
    <property type="match status" value="1"/>
</dbReference>
<evidence type="ECO:0000256" key="5">
    <source>
        <dbReference type="ARBA" id="ARBA00037300"/>
    </source>
</evidence>
<gene>
    <name evidence="9" type="ORF">CTEN210_16158</name>
</gene>
<dbReference type="InterPro" id="IPR057776">
    <property type="entry name" value="UTP23_sensor"/>
</dbReference>
<dbReference type="GO" id="GO:0032040">
    <property type="term" value="C:small-subunit processome"/>
    <property type="evidence" value="ECO:0007669"/>
    <property type="project" value="InterPro"/>
</dbReference>
<dbReference type="Pfam" id="PF04900">
    <property type="entry name" value="Fcf1"/>
    <property type="match status" value="1"/>
</dbReference>
<evidence type="ECO:0000256" key="6">
    <source>
        <dbReference type="ARBA" id="ARBA00038503"/>
    </source>
</evidence>
<comment type="caution">
    <text evidence="9">The sequence shown here is derived from an EMBL/GenBank/DDBJ whole genome shotgun (WGS) entry which is preliminary data.</text>
</comment>
<dbReference type="AlphaFoldDB" id="A0AAD3D855"/>